<comment type="caution">
    <text evidence="8">The sequence shown here is derived from an EMBL/GenBank/DDBJ whole genome shotgun (WGS) entry which is preliminary data.</text>
</comment>
<dbReference type="InterPro" id="IPR005913">
    <property type="entry name" value="dTDP_dehydrorham_reduct"/>
</dbReference>
<dbReference type="EC" id="1.1.1.133" evidence="3 6"/>
<evidence type="ECO:0000313" key="9">
    <source>
        <dbReference type="Proteomes" id="UP000052167"/>
    </source>
</evidence>
<keyword evidence="6" id="KW-0560">Oxidoreductase</keyword>
<name>A0A922P3L7_9HYPH</name>
<comment type="function">
    <text evidence="6">Catalyzes the reduction of dTDP-6-deoxy-L-lyxo-4-hexulose to yield dTDP-L-rhamnose.</text>
</comment>
<proteinExistence type="inferred from homology"/>
<keyword evidence="6" id="KW-0521">NADP</keyword>
<dbReference type="AlphaFoldDB" id="A0A922P3L7"/>
<dbReference type="OrthoDB" id="9803892at2"/>
<evidence type="ECO:0000256" key="3">
    <source>
        <dbReference type="ARBA" id="ARBA00012929"/>
    </source>
</evidence>
<protein>
    <recommendedName>
        <fullName evidence="4 6">dTDP-4-dehydrorhamnose reductase</fullName>
        <ecNumber evidence="3 6">1.1.1.133</ecNumber>
    </recommendedName>
</protein>
<comment type="cofactor">
    <cofactor evidence="6">
        <name>Mg(2+)</name>
        <dbReference type="ChEBI" id="CHEBI:18420"/>
    </cofactor>
    <text evidence="6">Binds 1 Mg(2+) ion per monomer.</text>
</comment>
<comment type="pathway">
    <text evidence="1 6">Carbohydrate biosynthesis; dTDP-L-rhamnose biosynthesis.</text>
</comment>
<comment type="similarity">
    <text evidence="2 6">Belongs to the dTDP-4-dehydrorhamnose reductase family.</text>
</comment>
<evidence type="ECO:0000313" key="8">
    <source>
        <dbReference type="EMBL" id="KEQ06672.1"/>
    </source>
</evidence>
<sequence length="300" mass="32199">MRVLVTGRSGQVAQCLQDVAARRDVELVSVGRPYLDLEDPGSVLPAVARLAPDVIVSAAGYTAVDKAETEPAVAYRINGAGAGAVAAAAGQLGVPLIHLSTDYVFDGFKSDPYDEEDIAVPLSVYGASKLEGERQVRAATDNHVILRAAWLYSPYGGNFLKTMLRLAQTRNEIAVVADQRGGPTSAIALAEGVITIARQLTEDVSRELRGTFHFAPAGDASWAEFAAAIMECRRVKTGRSTTIIPIATSDYPTAAQRPANSRLNAQRLAQIHGIRLPHWQWSTQDIAGHLLAREMQEVTT</sequence>
<dbReference type="NCBIfam" id="TIGR01214">
    <property type="entry name" value="rmlD"/>
    <property type="match status" value="1"/>
</dbReference>
<accession>A0A922P3L7</accession>
<dbReference type="PANTHER" id="PTHR10491:SF4">
    <property type="entry name" value="METHIONINE ADENOSYLTRANSFERASE 2 SUBUNIT BETA"/>
    <property type="match status" value="1"/>
</dbReference>
<evidence type="ECO:0000256" key="5">
    <source>
        <dbReference type="ARBA" id="ARBA00048200"/>
    </source>
</evidence>
<feature type="domain" description="RmlD-like substrate binding" evidence="7">
    <location>
        <begin position="1"/>
        <end position="287"/>
    </location>
</feature>
<dbReference type="InterPro" id="IPR036291">
    <property type="entry name" value="NAD(P)-bd_dom_sf"/>
</dbReference>
<evidence type="ECO:0000256" key="4">
    <source>
        <dbReference type="ARBA" id="ARBA00017099"/>
    </source>
</evidence>
<evidence type="ECO:0000259" key="7">
    <source>
        <dbReference type="Pfam" id="PF04321"/>
    </source>
</evidence>
<dbReference type="PANTHER" id="PTHR10491">
    <property type="entry name" value="DTDP-4-DEHYDRORHAMNOSE REDUCTASE"/>
    <property type="match status" value="1"/>
</dbReference>
<dbReference type="RefSeq" id="WP_037167621.1">
    <property type="nucleotide sequence ID" value="NZ_JOKI01000018.1"/>
</dbReference>
<evidence type="ECO:0000256" key="2">
    <source>
        <dbReference type="ARBA" id="ARBA00010944"/>
    </source>
</evidence>
<comment type="catalytic activity">
    <reaction evidence="5 6">
        <text>dTDP-beta-L-rhamnose + NADP(+) = dTDP-4-dehydro-beta-L-rhamnose + NADPH + H(+)</text>
        <dbReference type="Rhea" id="RHEA:21796"/>
        <dbReference type="ChEBI" id="CHEBI:15378"/>
        <dbReference type="ChEBI" id="CHEBI:57510"/>
        <dbReference type="ChEBI" id="CHEBI:57783"/>
        <dbReference type="ChEBI" id="CHEBI:58349"/>
        <dbReference type="ChEBI" id="CHEBI:62830"/>
        <dbReference type="EC" id="1.1.1.133"/>
    </reaction>
</comment>
<evidence type="ECO:0000256" key="1">
    <source>
        <dbReference type="ARBA" id="ARBA00004781"/>
    </source>
</evidence>
<reference evidence="8 9" key="1">
    <citation type="submission" date="2014-06" db="EMBL/GenBank/DDBJ databases">
        <title>Rhizobium pelagicum/R2-400B4.</title>
        <authorList>
            <person name="Kimes N.E."/>
            <person name="Lopez-Perez M."/>
        </authorList>
    </citation>
    <scope>NUCLEOTIDE SEQUENCE [LARGE SCALE GENOMIC DNA]</scope>
    <source>
        <strain evidence="8 9">R2-400B4</strain>
    </source>
</reference>
<dbReference type="Gene3D" id="3.40.50.720">
    <property type="entry name" value="NAD(P)-binding Rossmann-like Domain"/>
    <property type="match status" value="1"/>
</dbReference>
<dbReference type="EMBL" id="JOKJ01000015">
    <property type="protein sequence ID" value="KEQ06672.1"/>
    <property type="molecule type" value="Genomic_DNA"/>
</dbReference>
<dbReference type="Pfam" id="PF04321">
    <property type="entry name" value="RmlD_sub_bind"/>
    <property type="match status" value="1"/>
</dbReference>
<evidence type="ECO:0000256" key="6">
    <source>
        <dbReference type="RuleBase" id="RU364082"/>
    </source>
</evidence>
<dbReference type="GO" id="GO:0008831">
    <property type="term" value="F:dTDP-4-dehydrorhamnose reductase activity"/>
    <property type="evidence" value="ECO:0007669"/>
    <property type="project" value="UniProtKB-EC"/>
</dbReference>
<organism evidence="8 9">
    <name type="scientific">Pseudorhizobium pelagicum</name>
    <dbReference type="NCBI Taxonomy" id="1509405"/>
    <lineage>
        <taxon>Bacteria</taxon>
        <taxon>Pseudomonadati</taxon>
        <taxon>Pseudomonadota</taxon>
        <taxon>Alphaproteobacteria</taxon>
        <taxon>Hyphomicrobiales</taxon>
        <taxon>Rhizobiaceae</taxon>
        <taxon>Rhizobium/Agrobacterium group</taxon>
        <taxon>Pseudorhizobium</taxon>
    </lineage>
</organism>
<dbReference type="Proteomes" id="UP000052167">
    <property type="component" value="Unassembled WGS sequence"/>
</dbReference>
<gene>
    <name evidence="8" type="ORF">GV68_06405</name>
</gene>
<dbReference type="CDD" id="cd05254">
    <property type="entry name" value="dTDP_HR_like_SDR_e"/>
    <property type="match status" value="1"/>
</dbReference>
<dbReference type="InterPro" id="IPR029903">
    <property type="entry name" value="RmlD-like-bd"/>
</dbReference>
<dbReference type="SUPFAM" id="SSF51735">
    <property type="entry name" value="NAD(P)-binding Rossmann-fold domains"/>
    <property type="match status" value="1"/>
</dbReference>
<dbReference type="Gene3D" id="3.90.25.10">
    <property type="entry name" value="UDP-galactose 4-epimerase, domain 1"/>
    <property type="match status" value="1"/>
</dbReference>
<keyword evidence="9" id="KW-1185">Reference proteome</keyword>